<name>A0A8S1ELZ7_9PELO</name>
<gene>
    <name evidence="2" type="ORF">CBOVIS_LOCUS4517</name>
</gene>
<protein>
    <recommendedName>
        <fullName evidence="4">Exocyst complex component Sec6</fullName>
    </recommendedName>
</protein>
<comment type="caution">
    <text evidence="2">The sequence shown here is derived from an EMBL/GenBank/DDBJ whole genome shotgun (WGS) entry which is preliminary data.</text>
</comment>
<keyword evidence="3" id="KW-1185">Reference proteome</keyword>
<feature type="coiled-coil region" evidence="1">
    <location>
        <begin position="32"/>
        <end position="82"/>
    </location>
</feature>
<dbReference type="OrthoDB" id="5855233at2759"/>
<sequence>MEALRERIDAMENASGTEIWETLKEFEAKLKLDLFDIRAKEKEAEIKQARERQKVQTIRADLENLREQVHAATSDFEKFKESVKQKFEESGLDFQKAAGMAESAYKESLLNQEICIRDLIKQDYTDLNEIKQITEKIVKILLSCRTTNIHAILQSDLAVFASKYVKFTRKALWDHLHTYDIMTKAKRGWRDDEEKSKFSAKIDDCCSILCNLAYMTTKNFHECPDIIIGHFLVLLENFSIDLIEEDQNKKDFDWILTCTFSWADNLKVAVMDALNKIEIRQVKRNAPNFEKLYYMQFGRVVNSISAHFIIKHISEPSVFSKISRILSKFEANWNIDEYGPLFDALYDSEISTKWLLLQTEIFAYESTKLLKTDGCFAMTLVELGTPMRFASQVTMFIENWAHRFEHEVAIIKNAEIRKVFYDTGVILLDDFCSRIYETANKMYLEPTWADDVYQVMSSVWEIRRIIALALASWPVSSEEVQKEYETEFYRLAGMISEYLNDIIDGMDDIIKASYPTVAEKVRKVESTFCRVLKCLANVVSKASESTRSPVLNKLLEELFKILGVKFEGWKHSNVDLVSSIYNAIYLDIYPYLDGLVKSGRWKRDDAARSAITHLDALMKRAATLDPSGELVRIAFKFQVEKMLTELGIQRTSGHTFHDYQILAENWSKFHG</sequence>
<dbReference type="EMBL" id="CADEPM010000003">
    <property type="protein sequence ID" value="CAB3401827.1"/>
    <property type="molecule type" value="Genomic_DNA"/>
</dbReference>
<organism evidence="2 3">
    <name type="scientific">Caenorhabditis bovis</name>
    <dbReference type="NCBI Taxonomy" id="2654633"/>
    <lineage>
        <taxon>Eukaryota</taxon>
        <taxon>Metazoa</taxon>
        <taxon>Ecdysozoa</taxon>
        <taxon>Nematoda</taxon>
        <taxon>Chromadorea</taxon>
        <taxon>Rhabditida</taxon>
        <taxon>Rhabditina</taxon>
        <taxon>Rhabditomorpha</taxon>
        <taxon>Rhabditoidea</taxon>
        <taxon>Rhabditidae</taxon>
        <taxon>Peloderinae</taxon>
        <taxon>Caenorhabditis</taxon>
    </lineage>
</organism>
<dbReference type="Proteomes" id="UP000494206">
    <property type="component" value="Unassembled WGS sequence"/>
</dbReference>
<evidence type="ECO:0000256" key="1">
    <source>
        <dbReference type="SAM" id="Coils"/>
    </source>
</evidence>
<reference evidence="2 3" key="1">
    <citation type="submission" date="2020-04" db="EMBL/GenBank/DDBJ databases">
        <authorList>
            <person name="Laetsch R D."/>
            <person name="Stevens L."/>
            <person name="Kumar S."/>
            <person name="Blaxter L. M."/>
        </authorList>
    </citation>
    <scope>NUCLEOTIDE SEQUENCE [LARGE SCALE GENOMIC DNA]</scope>
</reference>
<evidence type="ECO:0008006" key="4">
    <source>
        <dbReference type="Google" id="ProtNLM"/>
    </source>
</evidence>
<evidence type="ECO:0000313" key="2">
    <source>
        <dbReference type="EMBL" id="CAB3401827.1"/>
    </source>
</evidence>
<keyword evidence="1" id="KW-0175">Coiled coil</keyword>
<dbReference type="AlphaFoldDB" id="A0A8S1ELZ7"/>
<proteinExistence type="predicted"/>
<evidence type="ECO:0000313" key="3">
    <source>
        <dbReference type="Proteomes" id="UP000494206"/>
    </source>
</evidence>
<accession>A0A8S1ELZ7</accession>